<evidence type="ECO:0000313" key="3">
    <source>
        <dbReference type="Proteomes" id="UP000785679"/>
    </source>
</evidence>
<protein>
    <submittedName>
        <fullName evidence="2">Uncharacterized protein</fullName>
    </submittedName>
</protein>
<dbReference type="AlphaFoldDB" id="A0A8J8NRR8"/>
<feature type="compositionally biased region" description="Basic and acidic residues" evidence="1">
    <location>
        <begin position="150"/>
        <end position="165"/>
    </location>
</feature>
<feature type="region of interest" description="Disordered" evidence="1">
    <location>
        <begin position="185"/>
        <end position="204"/>
    </location>
</feature>
<dbReference type="EMBL" id="RRYP01007592">
    <property type="protein sequence ID" value="TNV80371.1"/>
    <property type="molecule type" value="Genomic_DNA"/>
</dbReference>
<evidence type="ECO:0000256" key="1">
    <source>
        <dbReference type="SAM" id="MobiDB-lite"/>
    </source>
</evidence>
<proteinExistence type="predicted"/>
<evidence type="ECO:0000313" key="2">
    <source>
        <dbReference type="EMBL" id="TNV80371.1"/>
    </source>
</evidence>
<comment type="caution">
    <text evidence="2">The sequence shown here is derived from an EMBL/GenBank/DDBJ whole genome shotgun (WGS) entry which is preliminary data.</text>
</comment>
<sequence length="344" mass="39261">MMPSQLQEHSSPELVKPIETSPIRNVLNNSKQLKKDWFLQSKVPNHMPQLLPWPERPSTSVKFQPPSIRVHDGILDLQVSTSTLRRSKQGSLSRILPNRDSQSAFFLSNVLTEEMLSESQQEGDLVVVGKDKQILSAWQGNEDMGLRELSSKRGEKKGGLLDKIRNNTKRSGARTTAMKNTLYNPIVKKPHHLPPPAKKPFPTTAATTATTTFTTPLAADSHHYFATTTNSNHTLDQYSKQEEKTNDDFPNQMDSLRFNLFKPLHHPDRTLARHTYQEYQVKQPRQLSYLRHIYNAKNNNIGFVLKRNGLRPQTVEDNQPQVGDIFALERPASYLGRRTRLLLL</sequence>
<keyword evidence="3" id="KW-1185">Reference proteome</keyword>
<name>A0A8J8NRR8_HALGN</name>
<reference evidence="2" key="1">
    <citation type="submission" date="2019-06" db="EMBL/GenBank/DDBJ databases">
        <authorList>
            <person name="Zheng W."/>
        </authorList>
    </citation>
    <scope>NUCLEOTIDE SEQUENCE</scope>
    <source>
        <strain evidence="2">QDHG01</strain>
    </source>
</reference>
<organism evidence="2 3">
    <name type="scientific">Halteria grandinella</name>
    <dbReference type="NCBI Taxonomy" id="5974"/>
    <lineage>
        <taxon>Eukaryota</taxon>
        <taxon>Sar</taxon>
        <taxon>Alveolata</taxon>
        <taxon>Ciliophora</taxon>
        <taxon>Intramacronucleata</taxon>
        <taxon>Spirotrichea</taxon>
        <taxon>Stichotrichia</taxon>
        <taxon>Sporadotrichida</taxon>
        <taxon>Halteriidae</taxon>
        <taxon>Halteria</taxon>
    </lineage>
</organism>
<accession>A0A8J8NRR8</accession>
<gene>
    <name evidence="2" type="ORF">FGO68_gene10839</name>
</gene>
<dbReference type="Proteomes" id="UP000785679">
    <property type="component" value="Unassembled WGS sequence"/>
</dbReference>
<feature type="region of interest" description="Disordered" evidence="1">
    <location>
        <begin position="150"/>
        <end position="177"/>
    </location>
</feature>